<keyword evidence="3" id="KW-0862">Zinc</keyword>
<feature type="domain" description="SHSP" evidence="6">
    <location>
        <begin position="46"/>
        <end position="153"/>
    </location>
</feature>
<dbReference type="GO" id="GO:0051082">
    <property type="term" value="F:unfolded protein binding"/>
    <property type="evidence" value="ECO:0007669"/>
    <property type="project" value="TreeGrafter"/>
</dbReference>
<dbReference type="InterPro" id="IPR002068">
    <property type="entry name" value="A-crystallin/Hsp20_dom"/>
</dbReference>
<evidence type="ECO:0000256" key="4">
    <source>
        <dbReference type="PROSITE-ProRule" id="PRU00285"/>
    </source>
</evidence>
<dbReference type="InterPro" id="IPR001436">
    <property type="entry name" value="Alpha-crystallin/sHSP_animal"/>
</dbReference>
<protein>
    <submittedName>
        <fullName evidence="7">Small heat shock protein 19.8</fullName>
    </submittedName>
</protein>
<dbReference type="GO" id="GO:0042026">
    <property type="term" value="P:protein refolding"/>
    <property type="evidence" value="ECO:0007669"/>
    <property type="project" value="TreeGrafter"/>
</dbReference>
<evidence type="ECO:0000256" key="3">
    <source>
        <dbReference type="PIRSR" id="PIRSR036514-1"/>
    </source>
</evidence>
<name>A0A872TL57_9COLE</name>
<dbReference type="EMBL" id="MN923286">
    <property type="protein sequence ID" value="QOX58981.1"/>
    <property type="molecule type" value="mRNA"/>
</dbReference>
<dbReference type="Gene3D" id="2.60.40.790">
    <property type="match status" value="1"/>
</dbReference>
<feature type="binding site" evidence="3">
    <location>
        <position position="95"/>
    </location>
    <ligand>
        <name>Zn(2+)</name>
        <dbReference type="ChEBI" id="CHEBI:29105"/>
        <label>1</label>
    </ligand>
</feature>
<dbReference type="PIRSF" id="PIRSF036514">
    <property type="entry name" value="Sm_HSP_B1"/>
    <property type="match status" value="1"/>
</dbReference>
<dbReference type="CDD" id="cd06526">
    <property type="entry name" value="metazoan_ACD"/>
    <property type="match status" value="1"/>
</dbReference>
<dbReference type="PANTHER" id="PTHR45640:SF13">
    <property type="entry name" value="HEAT SHOCK PROTEIN 22-RELATED"/>
    <property type="match status" value="1"/>
</dbReference>
<dbReference type="GO" id="GO:0005634">
    <property type="term" value="C:nucleus"/>
    <property type="evidence" value="ECO:0007669"/>
    <property type="project" value="TreeGrafter"/>
</dbReference>
<keyword evidence="3" id="KW-0479">Metal-binding</keyword>
<gene>
    <name evidence="7" type="primary">sHSP19.8</name>
</gene>
<dbReference type="Pfam" id="PF00011">
    <property type="entry name" value="HSP20"/>
    <property type="match status" value="1"/>
</dbReference>
<dbReference type="InterPro" id="IPR008978">
    <property type="entry name" value="HSP20-like_chaperone"/>
</dbReference>
<dbReference type="SUPFAM" id="SSF49764">
    <property type="entry name" value="HSP20-like chaperones"/>
    <property type="match status" value="1"/>
</dbReference>
<feature type="binding site" evidence="3">
    <location>
        <position position="94"/>
    </location>
    <ligand>
        <name>Zn(2+)</name>
        <dbReference type="ChEBI" id="CHEBI:29105"/>
        <label>1</label>
    </ligand>
</feature>
<accession>A0A872TL57</accession>
<dbReference type="GO" id="GO:0005737">
    <property type="term" value="C:cytoplasm"/>
    <property type="evidence" value="ECO:0007669"/>
    <property type="project" value="TreeGrafter"/>
</dbReference>
<evidence type="ECO:0000256" key="5">
    <source>
        <dbReference type="RuleBase" id="RU003616"/>
    </source>
</evidence>
<evidence type="ECO:0000313" key="7">
    <source>
        <dbReference type="EMBL" id="QOX58981.1"/>
    </source>
</evidence>
<dbReference type="GO" id="GO:0009408">
    <property type="term" value="P:response to heat"/>
    <property type="evidence" value="ECO:0007669"/>
    <property type="project" value="UniProtKB-ARBA"/>
</dbReference>
<dbReference type="AlphaFoldDB" id="A0A872TL57"/>
<organism evidence="7">
    <name type="scientific">Trogoderma granarium</name>
    <dbReference type="NCBI Taxonomy" id="591392"/>
    <lineage>
        <taxon>Eukaryota</taxon>
        <taxon>Metazoa</taxon>
        <taxon>Ecdysozoa</taxon>
        <taxon>Arthropoda</taxon>
        <taxon>Hexapoda</taxon>
        <taxon>Insecta</taxon>
        <taxon>Pterygota</taxon>
        <taxon>Neoptera</taxon>
        <taxon>Endopterygota</taxon>
        <taxon>Coleoptera</taxon>
        <taxon>Polyphaga</taxon>
        <taxon>Bostrichiformia</taxon>
        <taxon>Dermestidae</taxon>
        <taxon>Megatominae</taxon>
        <taxon>Trogoderma</taxon>
    </lineage>
</organism>
<proteinExistence type="evidence at transcript level"/>
<dbReference type="PRINTS" id="PR00299">
    <property type="entry name" value="ACRYSTALLIN"/>
</dbReference>
<evidence type="ECO:0000256" key="1">
    <source>
        <dbReference type="ARBA" id="ARBA00023016"/>
    </source>
</evidence>
<evidence type="ECO:0000256" key="2">
    <source>
        <dbReference type="PIRNR" id="PIRNR036514"/>
    </source>
</evidence>
<dbReference type="PROSITE" id="PS01031">
    <property type="entry name" value="SHSP"/>
    <property type="match status" value="1"/>
</dbReference>
<dbReference type="GO" id="GO:0046872">
    <property type="term" value="F:metal ion binding"/>
    <property type="evidence" value="ECO:0007669"/>
    <property type="project" value="UniProtKB-KW"/>
</dbReference>
<dbReference type="InterPro" id="IPR055269">
    <property type="entry name" value="Alpha-crystallin/HSP_16"/>
</dbReference>
<evidence type="ECO:0000259" key="6">
    <source>
        <dbReference type="PROSITE" id="PS01031"/>
    </source>
</evidence>
<reference evidence="7" key="1">
    <citation type="submission" date="2020-01" db="EMBL/GenBank/DDBJ databases">
        <title>Molecular characterization and expression analysis of five small heat shock protein genes in Trogoderma granarium during larval diapause.</title>
        <authorList>
            <person name="Dageri A."/>
        </authorList>
    </citation>
    <scope>NUCLEOTIDE SEQUENCE</scope>
</reference>
<sequence length="168" mass="19879">MSLFPYFFRDMMRPLRMLENQMRMTEEFFQPFITPTYIRYRNHPARIQQYAEQDESVVHDKDKFQVKVDVQNFKPEEITVKTVDENAIQIEAKHESDDDKGFVSRHIVRRFVLPKNHDLKNVVSSLSSDGILTVTAPRIEQKVTERVIPIKHTGPVREQTEESSKKEE</sequence>
<keyword evidence="1 7" id="KW-0346">Stress response</keyword>
<comment type="similarity">
    <text evidence="2 4 5">Belongs to the small heat shock protein (HSP20) family.</text>
</comment>
<dbReference type="PANTHER" id="PTHR45640">
    <property type="entry name" value="HEAT SHOCK PROTEIN HSP-12.2-RELATED"/>
    <property type="match status" value="1"/>
</dbReference>